<dbReference type="Pfam" id="PF08378">
    <property type="entry name" value="NERD"/>
    <property type="match status" value="1"/>
</dbReference>
<evidence type="ECO:0000313" key="4">
    <source>
        <dbReference type="EMBL" id="TFW16578.1"/>
    </source>
</evidence>
<gene>
    <name evidence="4" type="ORF">E4L96_16165</name>
</gene>
<name>A0A4Y9SAH5_9BURK</name>
<dbReference type="Gene3D" id="3.40.50.300">
    <property type="entry name" value="P-loop containing nucleotide triphosphate hydrolases"/>
    <property type="match status" value="2"/>
</dbReference>
<dbReference type="InterPro" id="IPR027785">
    <property type="entry name" value="UvrD-like_helicase_C"/>
</dbReference>
<dbReference type="InterPro" id="IPR000212">
    <property type="entry name" value="DNA_helicase_UvrD/REP"/>
</dbReference>
<accession>A0A4Y9SAH5</accession>
<dbReference type="GO" id="GO:0005524">
    <property type="term" value="F:ATP binding"/>
    <property type="evidence" value="ECO:0007669"/>
    <property type="project" value="InterPro"/>
</dbReference>
<dbReference type="InterPro" id="IPR011528">
    <property type="entry name" value="NERD"/>
</dbReference>
<dbReference type="RefSeq" id="WP_135208248.1">
    <property type="nucleotide sequence ID" value="NZ_SPVF01000208.1"/>
</dbReference>
<dbReference type="PANTHER" id="PTHR11070:SF2">
    <property type="entry name" value="ATP-DEPENDENT DNA HELICASE SRS2"/>
    <property type="match status" value="1"/>
</dbReference>
<evidence type="ECO:0000259" key="2">
    <source>
        <dbReference type="Pfam" id="PF08378"/>
    </source>
</evidence>
<organism evidence="4 5">
    <name type="scientific">Zemynaea arenosa</name>
    <dbReference type="NCBI Taxonomy" id="2561931"/>
    <lineage>
        <taxon>Bacteria</taxon>
        <taxon>Pseudomonadati</taxon>
        <taxon>Pseudomonadota</taxon>
        <taxon>Betaproteobacteria</taxon>
        <taxon>Burkholderiales</taxon>
        <taxon>Oxalobacteraceae</taxon>
        <taxon>Telluria group</taxon>
        <taxon>Zemynaea</taxon>
    </lineage>
</organism>
<evidence type="ECO:0000259" key="3">
    <source>
        <dbReference type="Pfam" id="PF13538"/>
    </source>
</evidence>
<dbReference type="OrthoDB" id="393237at2"/>
<proteinExistence type="predicted"/>
<dbReference type="EMBL" id="SPVF01000208">
    <property type="protein sequence ID" value="TFW16578.1"/>
    <property type="molecule type" value="Genomic_DNA"/>
</dbReference>
<evidence type="ECO:0000256" key="1">
    <source>
        <dbReference type="ARBA" id="ARBA00034923"/>
    </source>
</evidence>
<sequence>MALIIPPGWREVAVTGAAQREIDTLAVLAEALPDDYAVYHGVHWTRVQQGVSVFGDIDFIIVAPDGRILIIEQKSGFLAESAQGLVKQVQGKARNVATELTEAVQTLILRFAKGGGTLAVEYLLYCPDYHLKDPASAGLDPARIVDASRRQQFAAIVREILPLGLPDAKQHEAVERFLRNILELIPDASAMIGSAGEMVTRLSGGLATWARQLEFSPFRLRVVGTAGSGKTQLALAEVHAAIERGERPLYVCYNRPLADHVRQLVPPAGRVTTFHTLCDSLMRENGKVPDYSDPGIWQRIEHALQFDPLPPDWQFDVLVVDEGQDFSDAWRDAVLRLLKPDGRAIWLEDPLQNLYGRAPAGLEGWVTLHADANYRSPRQVVELLRGLAAASGTITAIDAASPFLGADIEIFSYPDGDTAQMLEQTKHAITRCLQAGFTRPDIALISYHGRERSALLGLDRIGPHTLKSFTGQYDWFGSPLMREGELLVESVYRFKGQSAPAVIFTEIDFDALDERVFRKLFVGLTRAKLKLVLVVSESARRSLAAD</sequence>
<dbReference type="GO" id="GO:0043138">
    <property type="term" value="F:3'-5' DNA helicase activity"/>
    <property type="evidence" value="ECO:0007669"/>
    <property type="project" value="TreeGrafter"/>
</dbReference>
<protein>
    <recommendedName>
        <fullName evidence="1">DNA 3'-5' helicase II</fullName>
    </recommendedName>
</protein>
<reference evidence="4 5" key="1">
    <citation type="submission" date="2019-03" db="EMBL/GenBank/DDBJ databases">
        <title>Draft Genome Sequence of Massilia arenosa sp. nov., a Novel Massilia Species Isolated from a Sandy-loam Maize Soil.</title>
        <authorList>
            <person name="Raths R."/>
            <person name="Peta V."/>
            <person name="Bucking H."/>
        </authorList>
    </citation>
    <scope>NUCLEOTIDE SEQUENCE [LARGE SCALE GENOMIC DNA]</scope>
    <source>
        <strain evidence="4 5">MC02</strain>
    </source>
</reference>
<dbReference type="SUPFAM" id="SSF52540">
    <property type="entry name" value="P-loop containing nucleoside triphosphate hydrolases"/>
    <property type="match status" value="1"/>
</dbReference>
<feature type="domain" description="UvrD-like helicase C-terminal" evidence="3">
    <location>
        <begin position="488"/>
        <end position="534"/>
    </location>
</feature>
<comment type="caution">
    <text evidence="4">The sequence shown here is derived from an EMBL/GenBank/DDBJ whole genome shotgun (WGS) entry which is preliminary data.</text>
</comment>
<dbReference type="GO" id="GO:0003677">
    <property type="term" value="F:DNA binding"/>
    <property type="evidence" value="ECO:0007669"/>
    <property type="project" value="InterPro"/>
</dbReference>
<dbReference type="InterPro" id="IPR027417">
    <property type="entry name" value="P-loop_NTPase"/>
</dbReference>
<feature type="domain" description="NERD" evidence="2">
    <location>
        <begin position="19"/>
        <end position="122"/>
    </location>
</feature>
<dbReference type="AlphaFoldDB" id="A0A4Y9SAH5"/>
<evidence type="ECO:0000313" key="5">
    <source>
        <dbReference type="Proteomes" id="UP000298438"/>
    </source>
</evidence>
<keyword evidence="5" id="KW-1185">Reference proteome</keyword>
<dbReference type="Pfam" id="PF13538">
    <property type="entry name" value="UvrD_C_2"/>
    <property type="match status" value="1"/>
</dbReference>
<dbReference type="GO" id="GO:0000725">
    <property type="term" value="P:recombinational repair"/>
    <property type="evidence" value="ECO:0007669"/>
    <property type="project" value="TreeGrafter"/>
</dbReference>
<dbReference type="PANTHER" id="PTHR11070">
    <property type="entry name" value="UVRD / RECB / PCRA DNA HELICASE FAMILY MEMBER"/>
    <property type="match status" value="1"/>
</dbReference>
<dbReference type="Proteomes" id="UP000298438">
    <property type="component" value="Unassembled WGS sequence"/>
</dbReference>